<dbReference type="EMBL" id="UZAJ01042243">
    <property type="protein sequence ID" value="VDP22159.1"/>
    <property type="molecule type" value="Genomic_DNA"/>
</dbReference>
<evidence type="ECO:0000256" key="1">
    <source>
        <dbReference type="SAM" id="Phobius"/>
    </source>
</evidence>
<keyword evidence="1" id="KW-0472">Membrane</keyword>
<dbReference type="STRING" id="387005.A0A183I6X8"/>
<proteinExistence type="predicted"/>
<reference evidence="4" key="1">
    <citation type="submission" date="2016-06" db="UniProtKB">
        <authorList>
            <consortium name="WormBaseParasite"/>
        </authorList>
    </citation>
    <scope>IDENTIFICATION</scope>
</reference>
<evidence type="ECO:0000313" key="2">
    <source>
        <dbReference type="EMBL" id="VDP22159.1"/>
    </source>
</evidence>
<keyword evidence="3" id="KW-1185">Reference proteome</keyword>
<dbReference type="GO" id="GO:0005789">
    <property type="term" value="C:endoplasmic reticulum membrane"/>
    <property type="evidence" value="ECO:0007669"/>
    <property type="project" value="TreeGrafter"/>
</dbReference>
<dbReference type="PANTHER" id="PTHR23072:SF0">
    <property type="entry name" value="GPI ETHANOLAMINE PHOSPHATE TRANSFERASE 2"/>
    <property type="match status" value="1"/>
</dbReference>
<protein>
    <submittedName>
        <fullName evidence="2 4">Uncharacterized protein</fullName>
    </submittedName>
</protein>
<dbReference type="GO" id="GO:0051267">
    <property type="term" value="F:CP2 mannose-ethanolamine phosphotransferase activity"/>
    <property type="evidence" value="ECO:0007669"/>
    <property type="project" value="TreeGrafter"/>
</dbReference>
<organism evidence="4">
    <name type="scientific">Onchocerca flexuosa</name>
    <dbReference type="NCBI Taxonomy" id="387005"/>
    <lineage>
        <taxon>Eukaryota</taxon>
        <taxon>Metazoa</taxon>
        <taxon>Ecdysozoa</taxon>
        <taxon>Nematoda</taxon>
        <taxon>Chromadorea</taxon>
        <taxon>Rhabditida</taxon>
        <taxon>Spirurina</taxon>
        <taxon>Spiruromorpha</taxon>
        <taxon>Filarioidea</taxon>
        <taxon>Onchocercidae</taxon>
        <taxon>Onchocerca</taxon>
    </lineage>
</organism>
<sequence>MVSIQFVEQPNLEKPNNENVRNVKSQKKRIWWTYSADLFRHLKKLFNEYSRNVWIMLLCLSQIAAVSLFISGFFPTKIRLLSDFKNNEQDRNDFLEGCPHNSTVKETLQKQMVTKLVIIVIDAWQEQFFNRRNTMQFLRQLTSNGQAVAFIAHTQTPTVTMPRIK</sequence>
<gene>
    <name evidence="2" type="ORF">OFLC_LOCUS15491</name>
</gene>
<accession>A0A183I6X8</accession>
<dbReference type="InterPro" id="IPR039527">
    <property type="entry name" value="PIGG/GPI7"/>
</dbReference>
<reference evidence="2 3" key="2">
    <citation type="submission" date="2018-11" db="EMBL/GenBank/DDBJ databases">
        <authorList>
            <consortium name="Pathogen Informatics"/>
        </authorList>
    </citation>
    <scope>NUCLEOTIDE SEQUENCE [LARGE SCALE GENOMIC DNA]</scope>
</reference>
<dbReference type="PANTHER" id="PTHR23072">
    <property type="entry name" value="PHOSPHATIDYLINOSITOL GLYCAN-RELATED"/>
    <property type="match status" value="1"/>
</dbReference>
<keyword evidence="1" id="KW-0812">Transmembrane</keyword>
<evidence type="ECO:0000313" key="3">
    <source>
        <dbReference type="Proteomes" id="UP000267606"/>
    </source>
</evidence>
<dbReference type="Proteomes" id="UP000267606">
    <property type="component" value="Unassembled WGS sequence"/>
</dbReference>
<evidence type="ECO:0000313" key="4">
    <source>
        <dbReference type="WBParaSite" id="OFLC_0001550101-mRNA-1"/>
    </source>
</evidence>
<feature type="transmembrane region" description="Helical" evidence="1">
    <location>
        <begin position="53"/>
        <end position="74"/>
    </location>
</feature>
<dbReference type="Gene3D" id="3.40.720.10">
    <property type="entry name" value="Alkaline Phosphatase, subunit A"/>
    <property type="match status" value="1"/>
</dbReference>
<dbReference type="WBParaSite" id="OFLC_0001550101-mRNA-1">
    <property type="protein sequence ID" value="OFLC_0001550101-mRNA-1"/>
    <property type="gene ID" value="OFLC_0001550101"/>
</dbReference>
<dbReference type="GO" id="GO:0006506">
    <property type="term" value="P:GPI anchor biosynthetic process"/>
    <property type="evidence" value="ECO:0007669"/>
    <property type="project" value="InterPro"/>
</dbReference>
<name>A0A183I6X8_9BILA</name>
<dbReference type="AlphaFoldDB" id="A0A183I6X8"/>
<dbReference type="InterPro" id="IPR017850">
    <property type="entry name" value="Alkaline_phosphatase_core_sf"/>
</dbReference>
<keyword evidence="1" id="KW-1133">Transmembrane helix</keyword>